<keyword evidence="1" id="KW-0812">Transmembrane</keyword>
<dbReference type="InterPro" id="IPR029039">
    <property type="entry name" value="Flavoprotein-like_sf"/>
</dbReference>
<gene>
    <name evidence="2" type="ORF">SAMN04488513_101808</name>
</gene>
<organism evidence="2 3">
    <name type="scientific">Pseudozobellia thermophila</name>
    <dbReference type="NCBI Taxonomy" id="192903"/>
    <lineage>
        <taxon>Bacteria</taxon>
        <taxon>Pseudomonadati</taxon>
        <taxon>Bacteroidota</taxon>
        <taxon>Flavobacteriia</taxon>
        <taxon>Flavobacteriales</taxon>
        <taxon>Flavobacteriaceae</taxon>
        <taxon>Pseudozobellia</taxon>
    </lineage>
</organism>
<protein>
    <submittedName>
        <fullName evidence="2">Flavodoxin</fullName>
    </submittedName>
</protein>
<evidence type="ECO:0000313" key="2">
    <source>
        <dbReference type="EMBL" id="SHI61996.1"/>
    </source>
</evidence>
<accession>A0A1M6CLW0</accession>
<dbReference type="RefSeq" id="WP_072988827.1">
    <property type="nucleotide sequence ID" value="NZ_FQYU01000001.1"/>
</dbReference>
<evidence type="ECO:0000256" key="1">
    <source>
        <dbReference type="SAM" id="Phobius"/>
    </source>
</evidence>
<feature type="transmembrane region" description="Helical" evidence="1">
    <location>
        <begin position="265"/>
        <end position="287"/>
    </location>
</feature>
<proteinExistence type="predicted"/>
<name>A0A1M6CLW0_9FLAO</name>
<reference evidence="3" key="1">
    <citation type="submission" date="2016-11" db="EMBL/GenBank/DDBJ databases">
        <authorList>
            <person name="Varghese N."/>
            <person name="Submissions S."/>
        </authorList>
    </citation>
    <scope>NUCLEOTIDE SEQUENCE [LARGE SCALE GENOMIC DNA]</scope>
    <source>
        <strain evidence="3">DSM 19858</strain>
    </source>
</reference>
<dbReference type="SUPFAM" id="SSF52218">
    <property type="entry name" value="Flavoproteins"/>
    <property type="match status" value="1"/>
</dbReference>
<dbReference type="OrthoDB" id="4547866at2"/>
<keyword evidence="1" id="KW-1133">Transmembrane helix</keyword>
<evidence type="ECO:0000313" key="3">
    <source>
        <dbReference type="Proteomes" id="UP000184543"/>
    </source>
</evidence>
<dbReference type="AlphaFoldDB" id="A0A1M6CLW0"/>
<sequence length="308" mass="35274">MKEVLIVYYSQTGQLFDILSNVASTLKGDQVNITYHKIEPKQGYDFPWQAEKFYDVFPESFLQITQELHPPTADVLGKKYDLVILGYQVWYLTPSRPIVSFLKSEEGKKLLANTPVVTLVACRNMWIQAQEKMKRLLLAAKAELKGHIAMVDRHGNNISVITIQHWMMSGKKDRFLGIFPKPGVSDTDIAQASKFGAPIRKALLSNDYARLQEALLQLDAVRVNPYLVQADERGNVLFSKWANLIIKKGGPGDPKRLKWIGLFKYYLLFAIWVIAPIVFIVFLLTYLPMSRKRKRDRNYYSSVALNES</sequence>
<keyword evidence="3" id="KW-1185">Reference proteome</keyword>
<dbReference type="EMBL" id="FQYU01000001">
    <property type="protein sequence ID" value="SHI61996.1"/>
    <property type="molecule type" value="Genomic_DNA"/>
</dbReference>
<dbReference type="STRING" id="192903.SAMN04488513_101808"/>
<dbReference type="Proteomes" id="UP000184543">
    <property type="component" value="Unassembled WGS sequence"/>
</dbReference>
<keyword evidence="1" id="KW-0472">Membrane</keyword>
<dbReference type="Gene3D" id="3.40.50.360">
    <property type="match status" value="1"/>
</dbReference>